<accession>A0A413ESB6</accession>
<dbReference type="Gene3D" id="3.40.50.450">
    <property type="match status" value="1"/>
</dbReference>
<name>A0A413ESB6_BACOV</name>
<evidence type="ECO:0000313" key="4">
    <source>
        <dbReference type="Proteomes" id="UP000286031"/>
    </source>
</evidence>
<dbReference type="RefSeq" id="WP_117512263.1">
    <property type="nucleotide sequence ID" value="NZ_JAQCPI010000009.1"/>
</dbReference>
<dbReference type="PANTHER" id="PTHR43022:SF1">
    <property type="entry name" value="PROTEIN SMF"/>
    <property type="match status" value="1"/>
</dbReference>
<comment type="caution">
    <text evidence="3">The sequence shown here is derived from an EMBL/GenBank/DDBJ whole genome shotgun (WGS) entry which is preliminary data.</text>
</comment>
<feature type="domain" description="Smf/DprA SLOG" evidence="2">
    <location>
        <begin position="60"/>
        <end position="260"/>
    </location>
</feature>
<evidence type="ECO:0000259" key="2">
    <source>
        <dbReference type="Pfam" id="PF02481"/>
    </source>
</evidence>
<dbReference type="InterPro" id="IPR003488">
    <property type="entry name" value="DprA"/>
</dbReference>
<dbReference type="Pfam" id="PF02481">
    <property type="entry name" value="DNA_processg_A"/>
    <property type="match status" value="1"/>
</dbReference>
<comment type="similarity">
    <text evidence="1">Belongs to the DprA/Smf family.</text>
</comment>
<proteinExistence type="inferred from homology"/>
<dbReference type="SUPFAM" id="SSF102405">
    <property type="entry name" value="MCP/YpsA-like"/>
    <property type="match status" value="1"/>
</dbReference>
<protein>
    <submittedName>
        <fullName evidence="3">DNA-processing protein DprA</fullName>
    </submittedName>
</protein>
<organism evidence="3 4">
    <name type="scientific">Bacteroides ovatus</name>
    <dbReference type="NCBI Taxonomy" id="28116"/>
    <lineage>
        <taxon>Bacteria</taxon>
        <taxon>Pseudomonadati</taxon>
        <taxon>Bacteroidota</taxon>
        <taxon>Bacteroidia</taxon>
        <taxon>Bacteroidales</taxon>
        <taxon>Bacteroidaceae</taxon>
        <taxon>Bacteroides</taxon>
    </lineage>
</organism>
<dbReference type="AlphaFoldDB" id="A0A413ESB6"/>
<dbReference type="GO" id="GO:0009294">
    <property type="term" value="P:DNA-mediated transformation"/>
    <property type="evidence" value="ECO:0007669"/>
    <property type="project" value="InterPro"/>
</dbReference>
<evidence type="ECO:0000256" key="1">
    <source>
        <dbReference type="ARBA" id="ARBA00006525"/>
    </source>
</evidence>
<dbReference type="PANTHER" id="PTHR43022">
    <property type="entry name" value="PROTEIN SMF"/>
    <property type="match status" value="1"/>
</dbReference>
<sequence length="262" mass="29041">MEQQFLSKEDILCMQYAGMGAYQIIHSKFEKEEYAEAFEAYIDKAENIMDMQQEHGVVTLTFQDENFPRSLRRIGNDCPPMIHCLGDLSLLNQTVKLIAIIGARAASPAGNRKAYDLGRKFVEEGNIIVSGLALDCDKAVHEGCLDAGGKTIAIVASGLNIVHPKENEPLQQRILESSGLILSEQPFGMKANPTRLVARNRLQAALSDAVVLAECPEQSGSMYTMCFARKYRKQCFAVSYPKYSHINAGNELLLNQNLARPI</sequence>
<dbReference type="Proteomes" id="UP000286031">
    <property type="component" value="Unassembled WGS sequence"/>
</dbReference>
<evidence type="ECO:0000313" key="3">
    <source>
        <dbReference type="EMBL" id="RGX10460.1"/>
    </source>
</evidence>
<dbReference type="EMBL" id="QSBI01000010">
    <property type="protein sequence ID" value="RGX10460.1"/>
    <property type="molecule type" value="Genomic_DNA"/>
</dbReference>
<gene>
    <name evidence="3" type="ORF">DWV35_10180</name>
</gene>
<dbReference type="InterPro" id="IPR057666">
    <property type="entry name" value="DrpA_SLOG"/>
</dbReference>
<reference evidence="3 4" key="1">
    <citation type="submission" date="2018-08" db="EMBL/GenBank/DDBJ databases">
        <title>A genome reference for cultivated species of the human gut microbiota.</title>
        <authorList>
            <person name="Zou Y."/>
            <person name="Xue W."/>
            <person name="Luo G."/>
        </authorList>
    </citation>
    <scope>NUCLEOTIDE SEQUENCE [LARGE SCALE GENOMIC DNA]</scope>
    <source>
        <strain evidence="3 4">AF04-46</strain>
    </source>
</reference>